<accession>A0A5C6LNZ8</accession>
<evidence type="ECO:0000256" key="1">
    <source>
        <dbReference type="SAM" id="Phobius"/>
    </source>
</evidence>
<comment type="caution">
    <text evidence="2">The sequence shown here is derived from an EMBL/GenBank/DDBJ whole genome shotgun (WGS) entry which is preliminary data.</text>
</comment>
<keyword evidence="1" id="KW-1133">Transmembrane helix</keyword>
<sequence length="108" mass="12268">MYFSFSNPVLWQTAVNHHILNTSTNLLGFCLIVLTSIKVMHFNHSTLIDEYRHSSILLMASCFLSFLSMRAEGSRSSERMEKMADYVFLIALICVSVTIVLVSFNIIS</sequence>
<keyword evidence="3" id="KW-1185">Reference proteome</keyword>
<dbReference type="EMBL" id="VOHS01000028">
    <property type="protein sequence ID" value="TWV97436.1"/>
    <property type="molecule type" value="Genomic_DNA"/>
</dbReference>
<name>A0A5C6LNZ8_9BACT</name>
<dbReference type="AlphaFoldDB" id="A0A5C6LNZ8"/>
<keyword evidence="1" id="KW-0472">Membrane</keyword>
<feature type="transmembrane region" description="Helical" evidence="1">
    <location>
        <begin position="20"/>
        <end position="39"/>
    </location>
</feature>
<organism evidence="2 3">
    <name type="scientific">Chitinophaga pinensis</name>
    <dbReference type="NCBI Taxonomy" id="79329"/>
    <lineage>
        <taxon>Bacteria</taxon>
        <taxon>Pseudomonadati</taxon>
        <taxon>Bacteroidota</taxon>
        <taxon>Chitinophagia</taxon>
        <taxon>Chitinophagales</taxon>
        <taxon>Chitinophagaceae</taxon>
        <taxon>Chitinophaga</taxon>
    </lineage>
</organism>
<evidence type="ECO:0000313" key="3">
    <source>
        <dbReference type="Proteomes" id="UP000318815"/>
    </source>
</evidence>
<reference evidence="2 3" key="1">
    <citation type="submission" date="2019-08" db="EMBL/GenBank/DDBJ databases">
        <title>Whole genome sequencing of chitin degrading bacteria Chitinophaga pinensis YS16.</title>
        <authorList>
            <person name="Singh R.P."/>
            <person name="Manchanda G."/>
            <person name="Maurya I.K."/>
            <person name="Joshi N.K."/>
            <person name="Srivastava A.K."/>
        </authorList>
    </citation>
    <scope>NUCLEOTIDE SEQUENCE [LARGE SCALE GENOMIC DNA]</scope>
    <source>
        <strain evidence="2 3">YS-16</strain>
    </source>
</reference>
<evidence type="ECO:0000313" key="2">
    <source>
        <dbReference type="EMBL" id="TWV97436.1"/>
    </source>
</evidence>
<dbReference type="RefSeq" id="WP_146307023.1">
    <property type="nucleotide sequence ID" value="NZ_VOHS01000028.1"/>
</dbReference>
<keyword evidence="1" id="KW-0812">Transmembrane</keyword>
<feature type="transmembrane region" description="Helical" evidence="1">
    <location>
        <begin position="86"/>
        <end position="107"/>
    </location>
</feature>
<dbReference type="OrthoDB" id="886692at2"/>
<protein>
    <submittedName>
        <fullName evidence="2">Uncharacterized protein</fullName>
    </submittedName>
</protein>
<proteinExistence type="predicted"/>
<dbReference type="Proteomes" id="UP000318815">
    <property type="component" value="Unassembled WGS sequence"/>
</dbReference>
<gene>
    <name evidence="2" type="ORF">FEF09_21530</name>
</gene>